<protein>
    <submittedName>
        <fullName evidence="1">Uncharacterized protein</fullName>
    </submittedName>
</protein>
<dbReference type="STRING" id="487685.SAMN04488696_2799"/>
<gene>
    <name evidence="1" type="ORF">SAMN04488696_2799</name>
</gene>
<reference evidence="2" key="1">
    <citation type="submission" date="2016-10" db="EMBL/GenBank/DDBJ databases">
        <authorList>
            <person name="Varghese N."/>
            <person name="Submissions S."/>
        </authorList>
    </citation>
    <scope>NUCLEOTIDE SEQUENCE [LARGE SCALE GENOMIC DNA]</scope>
    <source>
        <strain evidence="2">Mob M</strain>
    </source>
</reference>
<keyword evidence="2" id="KW-1185">Reference proteome</keyword>
<proteinExistence type="predicted"/>
<organism evidence="1 2">
    <name type="scientific">Methanolobus profundi</name>
    <dbReference type="NCBI Taxonomy" id="487685"/>
    <lineage>
        <taxon>Archaea</taxon>
        <taxon>Methanobacteriati</taxon>
        <taxon>Methanobacteriota</taxon>
        <taxon>Stenosarchaea group</taxon>
        <taxon>Methanomicrobia</taxon>
        <taxon>Methanosarcinales</taxon>
        <taxon>Methanosarcinaceae</taxon>
        <taxon>Methanolobus</taxon>
    </lineage>
</organism>
<evidence type="ECO:0000313" key="2">
    <source>
        <dbReference type="Proteomes" id="UP000198535"/>
    </source>
</evidence>
<name>A0A1I4UMX5_9EURY</name>
<evidence type="ECO:0000313" key="1">
    <source>
        <dbReference type="EMBL" id="SFM90342.1"/>
    </source>
</evidence>
<dbReference type="RefSeq" id="WP_091937996.1">
    <property type="nucleotide sequence ID" value="NZ_FOUJ01000007.1"/>
</dbReference>
<dbReference type="Proteomes" id="UP000198535">
    <property type="component" value="Unassembled WGS sequence"/>
</dbReference>
<accession>A0A1I4UMX5</accession>
<dbReference type="OrthoDB" id="374064at2157"/>
<dbReference type="AlphaFoldDB" id="A0A1I4UMX5"/>
<dbReference type="EMBL" id="FOUJ01000007">
    <property type="protein sequence ID" value="SFM90342.1"/>
    <property type="molecule type" value="Genomic_DNA"/>
</dbReference>
<sequence>MVKSALSFHLSEALMSLIYNSNGSLYQRTNLIAIIFSDVEAMLDGKEDLIKPIREKMQLLRESYEPIMDHDTAVMAKRLAYEQVLDDTRTELIKVIDKQNLVSQSNLMTVKATKWSDRSE</sequence>